<dbReference type="Proteomes" id="UP000321363">
    <property type="component" value="Unassembled WGS sequence"/>
</dbReference>
<evidence type="ECO:0000313" key="2">
    <source>
        <dbReference type="EMBL" id="TXC89256.1"/>
    </source>
</evidence>
<name>A0A5C6VXA6_9BACI</name>
<dbReference type="AlphaFoldDB" id="A0A5C6VXA6"/>
<protein>
    <recommendedName>
        <fullName evidence="1">HipA-like kinase domain-containing protein</fullName>
    </recommendedName>
</protein>
<sequence length="279" mass="32692">MEISSPLKFIREIRTGSSLPIVIQDRNNQQFFVKLSGSGEGTDSLVMEWIANKLGLKLNLPVLEPILLNIQFLEKYESADIETRELIEKSIGYNLAFPYIESEELVHTEFIVKDNQLLFLFFLDCFLINIDRTPQNLNLLKVNNKIIAIDYGFSFLLKQILSHSTLKISTQLLKQLKRHPFNTKDKYEETLKEFVTRLKQISLEDVSSIIHEIPEGWVNIDEKLFFTKQLWERIQHPNHIFDILSQLPNVKVETNQESKLQRLANRDQFVEKIKNKYAK</sequence>
<keyword evidence="3" id="KW-1185">Reference proteome</keyword>
<accession>A0A5C6VXA6</accession>
<dbReference type="OrthoDB" id="9786330at2"/>
<feature type="domain" description="HipA-like kinase" evidence="1">
    <location>
        <begin position="9"/>
        <end position="224"/>
    </location>
</feature>
<comment type="caution">
    <text evidence="2">The sequence shown here is derived from an EMBL/GenBank/DDBJ whole genome shotgun (WGS) entry which is preliminary data.</text>
</comment>
<dbReference type="InterPro" id="IPR046748">
    <property type="entry name" value="HipA_2"/>
</dbReference>
<dbReference type="RefSeq" id="WP_146949922.1">
    <property type="nucleotide sequence ID" value="NZ_VOQF01000012.1"/>
</dbReference>
<dbReference type="EMBL" id="VOQF01000012">
    <property type="protein sequence ID" value="TXC89256.1"/>
    <property type="molecule type" value="Genomic_DNA"/>
</dbReference>
<gene>
    <name evidence="2" type="ORF">FS935_17425</name>
</gene>
<dbReference type="Pfam" id="PF20613">
    <property type="entry name" value="HipA_2"/>
    <property type="match status" value="1"/>
</dbReference>
<proteinExistence type="predicted"/>
<evidence type="ECO:0000313" key="3">
    <source>
        <dbReference type="Proteomes" id="UP000321363"/>
    </source>
</evidence>
<reference evidence="2 3" key="1">
    <citation type="journal article" date="2005" name="Int. J. Syst. Evol. Microbiol.">
        <title>Bacillus litoralis sp. nov., isolated from a tidal flat of the Yellow Sea in Korea.</title>
        <authorList>
            <person name="Yoon J.H."/>
            <person name="Oh T.K."/>
        </authorList>
    </citation>
    <scope>NUCLEOTIDE SEQUENCE [LARGE SCALE GENOMIC DNA]</scope>
    <source>
        <strain evidence="2 3">SW-211</strain>
    </source>
</reference>
<evidence type="ECO:0000259" key="1">
    <source>
        <dbReference type="Pfam" id="PF20613"/>
    </source>
</evidence>
<organism evidence="2 3">
    <name type="scientific">Metabacillus litoralis</name>
    <dbReference type="NCBI Taxonomy" id="152268"/>
    <lineage>
        <taxon>Bacteria</taxon>
        <taxon>Bacillati</taxon>
        <taxon>Bacillota</taxon>
        <taxon>Bacilli</taxon>
        <taxon>Bacillales</taxon>
        <taxon>Bacillaceae</taxon>
        <taxon>Metabacillus</taxon>
    </lineage>
</organism>